<dbReference type="InParanoid" id="A0A2U3MYU3"/>
<name>A0A2U3MYU3_9GAMM</name>
<evidence type="ECO:0000256" key="1">
    <source>
        <dbReference type="SAM" id="MobiDB-lite"/>
    </source>
</evidence>
<protein>
    <recommendedName>
        <fullName evidence="5">DUF805 domain-containing protein</fullName>
    </recommendedName>
</protein>
<keyword evidence="4" id="KW-1185">Reference proteome</keyword>
<dbReference type="FunCoup" id="A0A2U3MYU3">
    <property type="interactions" value="39"/>
</dbReference>
<feature type="transmembrane region" description="Helical" evidence="2">
    <location>
        <begin position="34"/>
        <end position="60"/>
    </location>
</feature>
<proteinExistence type="predicted"/>
<keyword evidence="2" id="KW-0472">Membrane</keyword>
<keyword evidence="2" id="KW-0812">Transmembrane</keyword>
<evidence type="ECO:0000313" key="3">
    <source>
        <dbReference type="EMBL" id="SPL70597.1"/>
    </source>
</evidence>
<dbReference type="InterPro" id="IPR008523">
    <property type="entry name" value="DUF805"/>
</dbReference>
<keyword evidence="2" id="KW-1133">Transmembrane helix</keyword>
<feature type="region of interest" description="Disordered" evidence="1">
    <location>
        <begin position="1"/>
        <end position="21"/>
    </location>
</feature>
<organism evidence="3 4">
    <name type="scientific">Acinetobacter stercoris</name>
    <dbReference type="NCBI Taxonomy" id="2126983"/>
    <lineage>
        <taxon>Bacteria</taxon>
        <taxon>Pseudomonadati</taxon>
        <taxon>Pseudomonadota</taxon>
        <taxon>Gammaproteobacteria</taxon>
        <taxon>Moraxellales</taxon>
        <taxon>Moraxellaceae</taxon>
        <taxon>Acinetobacter</taxon>
    </lineage>
</organism>
<dbReference type="Pfam" id="PF05656">
    <property type="entry name" value="DUF805"/>
    <property type="match status" value="1"/>
</dbReference>
<dbReference type="GO" id="GO:0005886">
    <property type="term" value="C:plasma membrane"/>
    <property type="evidence" value="ECO:0007669"/>
    <property type="project" value="TreeGrafter"/>
</dbReference>
<dbReference type="OrthoDB" id="9812349at2"/>
<evidence type="ECO:0008006" key="5">
    <source>
        <dbReference type="Google" id="ProtNLM"/>
    </source>
</evidence>
<dbReference type="RefSeq" id="WP_121974058.1">
    <property type="nucleotide sequence ID" value="NZ_OOGT01000069.1"/>
</dbReference>
<accession>A0A2U3MYU3</accession>
<dbReference type="Proteomes" id="UP000245974">
    <property type="component" value="Unassembled WGS sequence"/>
</dbReference>
<evidence type="ECO:0000313" key="4">
    <source>
        <dbReference type="Proteomes" id="UP000245974"/>
    </source>
</evidence>
<feature type="transmembrane region" description="Helical" evidence="2">
    <location>
        <begin position="150"/>
        <end position="173"/>
    </location>
</feature>
<feature type="transmembrane region" description="Helical" evidence="2">
    <location>
        <begin position="72"/>
        <end position="91"/>
    </location>
</feature>
<sequence>MQPQDNAPFFSKNQQSVTDNPLSPNGRFNRLSFIGWYGFLYIIVLAITFALSLTIGIFNLNTMQLNTHFMDALSGLAGLGFLIILIFYIYFNFVIVIRRLHDRNKSGWLCLLLFVPIINFFFSLYLIFARGCHRPNRFGHPRPASVLEKIMAWIMIIFTVLSLFASASIYSYLVGSGELENPGEIIQKGSHYV</sequence>
<gene>
    <name evidence="3" type="ORF">KPC_1775</name>
</gene>
<dbReference type="EMBL" id="OOGT01000069">
    <property type="protein sequence ID" value="SPL70597.1"/>
    <property type="molecule type" value="Genomic_DNA"/>
</dbReference>
<reference evidence="4" key="1">
    <citation type="submission" date="2018-03" db="EMBL/GenBank/DDBJ databases">
        <authorList>
            <person name="Blom J."/>
        </authorList>
    </citation>
    <scope>NUCLEOTIDE SEQUENCE [LARGE SCALE GENOMIC DNA]</scope>
    <source>
        <strain evidence="4">KPC-SM-21</strain>
    </source>
</reference>
<evidence type="ECO:0000256" key="2">
    <source>
        <dbReference type="SAM" id="Phobius"/>
    </source>
</evidence>
<feature type="transmembrane region" description="Helical" evidence="2">
    <location>
        <begin position="106"/>
        <end position="129"/>
    </location>
</feature>
<dbReference type="PANTHER" id="PTHR34980:SF3">
    <property type="entry name" value="BLR8105 PROTEIN"/>
    <property type="match status" value="1"/>
</dbReference>
<dbReference type="PANTHER" id="PTHR34980">
    <property type="entry name" value="INNER MEMBRANE PROTEIN-RELATED-RELATED"/>
    <property type="match status" value="1"/>
</dbReference>
<dbReference type="AlphaFoldDB" id="A0A2U3MYU3"/>